<feature type="region of interest" description="Disordered" evidence="1">
    <location>
        <begin position="384"/>
        <end position="422"/>
    </location>
</feature>
<evidence type="ECO:0000313" key="2">
    <source>
        <dbReference type="EMBL" id="KAF2415683.1"/>
    </source>
</evidence>
<evidence type="ECO:0000256" key="1">
    <source>
        <dbReference type="SAM" id="MobiDB-lite"/>
    </source>
</evidence>
<evidence type="ECO:0000313" key="3">
    <source>
        <dbReference type="Proteomes" id="UP000800235"/>
    </source>
</evidence>
<dbReference type="EMBL" id="MU007186">
    <property type="protein sequence ID" value="KAF2415683.1"/>
    <property type="molecule type" value="Genomic_DNA"/>
</dbReference>
<sequence>MAQVFPSPPTGVQPTFGSYPTPGHAHSDYWTWQRATQEALSYMGYRGRNWRSAIPELPPYAALLFGMPMPVGDFPDDLTLVSPSRPDWILEKKDWIPCPFPQNPDSGLVFLVFLFGGTCDDMIGRMHLTGAKALLKDETLRKQLRQANNRFRKRNKLGPWRECTLTRTGRPTDDVRRIMDLGLGAVELLLVAVTTQGAYMTNPDTDHLHPCSLPPVVIDSRTRSILQLSQAPVPSPLGFAFYAPHLAHIFLSLQLLQTWTASGRFPHQIPVVQNISLNPQFVAVRPFQHIGPPPPGFLVHVPIPNGNVQGPPVALSHNVGAWGHMPQQQRISNHAQQTVGPILLPFNPQQSAQTYQSQPGASLQTSNPWAYRFLTSNHGFHAAAARAQPHTQGSIARRATREHPDNDDSEDEPSPYKRQRLD</sequence>
<dbReference type="Proteomes" id="UP000800235">
    <property type="component" value="Unassembled WGS sequence"/>
</dbReference>
<protein>
    <submittedName>
        <fullName evidence="2">Uncharacterized protein</fullName>
    </submittedName>
</protein>
<organism evidence="2 3">
    <name type="scientific">Tothia fuscella</name>
    <dbReference type="NCBI Taxonomy" id="1048955"/>
    <lineage>
        <taxon>Eukaryota</taxon>
        <taxon>Fungi</taxon>
        <taxon>Dikarya</taxon>
        <taxon>Ascomycota</taxon>
        <taxon>Pezizomycotina</taxon>
        <taxon>Dothideomycetes</taxon>
        <taxon>Pleosporomycetidae</taxon>
        <taxon>Venturiales</taxon>
        <taxon>Cylindrosympodiaceae</taxon>
        <taxon>Tothia</taxon>
    </lineage>
</organism>
<dbReference type="AlphaFoldDB" id="A0A9P4TSC3"/>
<proteinExistence type="predicted"/>
<name>A0A9P4TSC3_9PEZI</name>
<keyword evidence="3" id="KW-1185">Reference proteome</keyword>
<gene>
    <name evidence="2" type="ORF">EJ08DRAFT_666832</name>
</gene>
<reference evidence="2" key="1">
    <citation type="journal article" date="2020" name="Stud. Mycol.">
        <title>101 Dothideomycetes genomes: a test case for predicting lifestyles and emergence of pathogens.</title>
        <authorList>
            <person name="Haridas S."/>
            <person name="Albert R."/>
            <person name="Binder M."/>
            <person name="Bloem J."/>
            <person name="Labutti K."/>
            <person name="Salamov A."/>
            <person name="Andreopoulos B."/>
            <person name="Baker S."/>
            <person name="Barry K."/>
            <person name="Bills G."/>
            <person name="Bluhm B."/>
            <person name="Cannon C."/>
            <person name="Castanera R."/>
            <person name="Culley D."/>
            <person name="Daum C."/>
            <person name="Ezra D."/>
            <person name="Gonzalez J."/>
            <person name="Henrissat B."/>
            <person name="Kuo A."/>
            <person name="Liang C."/>
            <person name="Lipzen A."/>
            <person name="Lutzoni F."/>
            <person name="Magnuson J."/>
            <person name="Mondo S."/>
            <person name="Nolan M."/>
            <person name="Ohm R."/>
            <person name="Pangilinan J."/>
            <person name="Park H.-J."/>
            <person name="Ramirez L."/>
            <person name="Alfaro M."/>
            <person name="Sun H."/>
            <person name="Tritt A."/>
            <person name="Yoshinaga Y."/>
            <person name="Zwiers L.-H."/>
            <person name="Turgeon B."/>
            <person name="Goodwin S."/>
            <person name="Spatafora J."/>
            <person name="Crous P."/>
            <person name="Grigoriev I."/>
        </authorList>
    </citation>
    <scope>NUCLEOTIDE SEQUENCE</scope>
    <source>
        <strain evidence="2">CBS 130266</strain>
    </source>
</reference>
<comment type="caution">
    <text evidence="2">The sequence shown here is derived from an EMBL/GenBank/DDBJ whole genome shotgun (WGS) entry which is preliminary data.</text>
</comment>
<accession>A0A9P4TSC3</accession>